<dbReference type="Proteomes" id="UP000324170">
    <property type="component" value="Unassembled WGS sequence"/>
</dbReference>
<evidence type="ECO:0000313" key="4">
    <source>
        <dbReference type="Proteomes" id="UP000324170"/>
    </source>
</evidence>
<dbReference type="EMBL" id="VNHN01000058">
    <property type="protein sequence ID" value="TYP00747.1"/>
    <property type="molecule type" value="Genomic_DNA"/>
</dbReference>
<dbReference type="KEGG" id="xdo:XDD1_1769"/>
<reference evidence="2 4" key="2">
    <citation type="submission" date="2019-07" db="EMBL/GenBank/DDBJ databases">
        <title>Genomic Encyclopedia of Type Strains, Phase I: the one thousand microbial genomes (KMG-I) project.</title>
        <authorList>
            <person name="Kyrpides N."/>
        </authorList>
    </citation>
    <scope>NUCLEOTIDE SEQUENCE [LARGE SCALE GENOMIC DNA]</scope>
    <source>
        <strain evidence="2 4">DSM 17909</strain>
    </source>
</reference>
<evidence type="ECO:0000313" key="1">
    <source>
        <dbReference type="EMBL" id="CDG17468.1"/>
    </source>
</evidence>
<dbReference type="Proteomes" id="UP000032721">
    <property type="component" value="Chromosome"/>
</dbReference>
<dbReference type="EMBL" id="FO704550">
    <property type="protein sequence ID" value="CDG17468.1"/>
    <property type="molecule type" value="Genomic_DNA"/>
</dbReference>
<dbReference type="STRING" id="351671.XDD1_1769"/>
<protein>
    <submittedName>
        <fullName evidence="1">Uncharacterized protein</fullName>
    </submittedName>
</protein>
<name>A0A068QR50_9GAMM</name>
<dbReference type="RefSeq" id="WP_045970242.1">
    <property type="nucleotide sequence ID" value="NZ_CAWMED010000001.1"/>
</dbReference>
<gene>
    <name evidence="2" type="ORF">LY16_02886</name>
    <name evidence="1" type="ORF">XDD1_1769</name>
</gene>
<sequence>MNIENNEIKLSKSCLPGELCVSILDGSDIIIGQSVYLTVTLVADQKVIEDIQSISIKSDPTIIEVKNYVKWTPIKDKTGGSAIFLLNINSDVLPEKPVNYSVHAISSSGSDMQEVTPLHITYTAKQFSFDKTILFDYDKNYMVTPTSDNSIDNPNSEYALVSSTITGSHGHPLKNVAVVISSSQPKKLNLVVFATDDKTPQPIEIQSYNEIDFITVYSDSEGKIRFRIYPIEHTQARLDLTTAILNVTGFTQAYTLYIVNSPHKIPFELGSPTIQEMGEGNIIKQDLTSSSKYFHVQIPSYQPAYATDGILFFIKSGVHNKTTLLEPIYKVNSVNELPNRVFKLSYNELPVNKRVEFYYLISSIEGEVRKSYPITVKYVGNDSSNGRVYDKVKVYTSHATPPIDVYSEENETFEWHGIILSMINQQRKAGQSAKGTAGLYVVITGTSEQSNENLPQLGSKGYLNVYVKTSNSRNTHNSYPFQLPPAADPGKQTGHCTVNIPYCDINRAGPSFSQGLGTLSFDYYIENSDGSKTYSKEWSTKINTVLPNQSHDDNDGCDPLSNN</sequence>
<dbReference type="OrthoDB" id="6448165at2"/>
<organism evidence="1 3">
    <name type="scientific">Xenorhabdus doucetiae</name>
    <dbReference type="NCBI Taxonomy" id="351671"/>
    <lineage>
        <taxon>Bacteria</taxon>
        <taxon>Pseudomonadati</taxon>
        <taxon>Pseudomonadota</taxon>
        <taxon>Gammaproteobacteria</taxon>
        <taxon>Enterobacterales</taxon>
        <taxon>Morganellaceae</taxon>
        <taxon>Xenorhabdus</taxon>
    </lineage>
</organism>
<dbReference type="AlphaFoldDB" id="A0A068QR50"/>
<reference evidence="1 3" key="1">
    <citation type="submission" date="2013-07" db="EMBL/GenBank/DDBJ databases">
        <authorList>
            <person name="Genoscope - CEA"/>
        </authorList>
    </citation>
    <scope>NUCLEOTIDE SEQUENCE [LARGE SCALE GENOMIC DNA]</scope>
    <source>
        <strain evidence="1">FRM16</strain>
        <strain evidence="3">FRM16 / DSM 17909</strain>
    </source>
</reference>
<evidence type="ECO:0000313" key="2">
    <source>
        <dbReference type="EMBL" id="TYP00747.1"/>
    </source>
</evidence>
<keyword evidence="4" id="KW-1185">Reference proteome</keyword>
<accession>A0A068QR50</accession>
<evidence type="ECO:0000313" key="3">
    <source>
        <dbReference type="Proteomes" id="UP000032721"/>
    </source>
</evidence>
<dbReference type="HOGENOM" id="CLU_483906_0_0_6"/>
<proteinExistence type="predicted"/>